<evidence type="ECO:0000313" key="5">
    <source>
        <dbReference type="EMBL" id="MBM9476158.1"/>
    </source>
</evidence>
<dbReference type="InterPro" id="IPR028978">
    <property type="entry name" value="Chorismate_lyase_/UTRA_dom_sf"/>
</dbReference>
<dbReference type="InterPro" id="IPR011663">
    <property type="entry name" value="UTRA"/>
</dbReference>
<dbReference type="InterPro" id="IPR050679">
    <property type="entry name" value="Bact_HTH_transcr_reg"/>
</dbReference>
<keyword evidence="6" id="KW-1185">Reference proteome</keyword>
<evidence type="ECO:0000256" key="1">
    <source>
        <dbReference type="ARBA" id="ARBA00023015"/>
    </source>
</evidence>
<dbReference type="Gene3D" id="3.40.1410.10">
    <property type="entry name" value="Chorismate lyase-like"/>
    <property type="match status" value="1"/>
</dbReference>
<dbReference type="InterPro" id="IPR000524">
    <property type="entry name" value="Tscrpt_reg_HTH_GntR"/>
</dbReference>
<dbReference type="SUPFAM" id="SSF64288">
    <property type="entry name" value="Chorismate lyase-like"/>
    <property type="match status" value="1"/>
</dbReference>
<dbReference type="InterPro" id="IPR036390">
    <property type="entry name" value="WH_DNA-bd_sf"/>
</dbReference>
<dbReference type="Proteomes" id="UP000663801">
    <property type="component" value="Unassembled WGS sequence"/>
</dbReference>
<dbReference type="PROSITE" id="PS50949">
    <property type="entry name" value="HTH_GNTR"/>
    <property type="match status" value="1"/>
</dbReference>
<sequence>MTEASPQSVLLEKLAAAPPTRTGGTALYWQCSELLKRLIEESHYPAAVPLPPENELARALGVSRPTLRQAMARLATDGVVHSQRGVGAFALRSGLVRPVGLSSLYRDLVDAGRVPRTTVLVLEETVAEPAVAAELHIAPGTRLLHLERVRYADDIPVVLTRSLLALPPGITLTREQLETDSLYNLLHRVAAIELVGGSQTVSARHATPAEARLLELPSDSAVMVAHRVAFDSRGNGVEYVHIIYPEGTALSSDLRGTSTRPADPGTLR</sequence>
<dbReference type="PANTHER" id="PTHR44846">
    <property type="entry name" value="MANNOSYL-D-GLYCERATE TRANSPORT/METABOLISM SYSTEM REPRESSOR MNGR-RELATED"/>
    <property type="match status" value="1"/>
</dbReference>
<accession>A0A939BZY5</accession>
<dbReference type="PRINTS" id="PR00035">
    <property type="entry name" value="HTHGNTR"/>
</dbReference>
<dbReference type="AlphaFoldDB" id="A0A939BZY5"/>
<proteinExistence type="predicted"/>
<protein>
    <submittedName>
        <fullName evidence="5">GntR family transcriptional regulator</fullName>
    </submittedName>
</protein>
<dbReference type="EMBL" id="JAERWL010000006">
    <property type="protein sequence ID" value="MBM9476158.1"/>
    <property type="molecule type" value="Genomic_DNA"/>
</dbReference>
<dbReference type="RefSeq" id="WP_205256248.1">
    <property type="nucleotide sequence ID" value="NZ_BAAAPV010000003.1"/>
</dbReference>
<comment type="caution">
    <text evidence="5">The sequence shown here is derived from an EMBL/GenBank/DDBJ whole genome shotgun (WGS) entry which is preliminary data.</text>
</comment>
<dbReference type="CDD" id="cd07377">
    <property type="entry name" value="WHTH_GntR"/>
    <property type="match status" value="1"/>
</dbReference>
<dbReference type="GO" id="GO:0003677">
    <property type="term" value="F:DNA binding"/>
    <property type="evidence" value="ECO:0007669"/>
    <property type="project" value="UniProtKB-KW"/>
</dbReference>
<keyword evidence="1" id="KW-0805">Transcription regulation</keyword>
<keyword evidence="3" id="KW-0804">Transcription</keyword>
<dbReference type="GO" id="GO:0045892">
    <property type="term" value="P:negative regulation of DNA-templated transcription"/>
    <property type="evidence" value="ECO:0007669"/>
    <property type="project" value="TreeGrafter"/>
</dbReference>
<dbReference type="Pfam" id="PF00392">
    <property type="entry name" value="GntR"/>
    <property type="match status" value="1"/>
</dbReference>
<organism evidence="5 6">
    <name type="scientific">Nakamurella flavida</name>
    <dbReference type="NCBI Taxonomy" id="363630"/>
    <lineage>
        <taxon>Bacteria</taxon>
        <taxon>Bacillati</taxon>
        <taxon>Actinomycetota</taxon>
        <taxon>Actinomycetes</taxon>
        <taxon>Nakamurellales</taxon>
        <taxon>Nakamurellaceae</taxon>
        <taxon>Nakamurella</taxon>
    </lineage>
</organism>
<keyword evidence="2" id="KW-0238">DNA-binding</keyword>
<evidence type="ECO:0000259" key="4">
    <source>
        <dbReference type="PROSITE" id="PS50949"/>
    </source>
</evidence>
<reference evidence="5" key="1">
    <citation type="submission" date="2021-01" db="EMBL/GenBank/DDBJ databases">
        <title>KCTC 19127 draft genome.</title>
        <authorList>
            <person name="An D."/>
        </authorList>
    </citation>
    <scope>NUCLEOTIDE SEQUENCE</scope>
    <source>
        <strain evidence="5">KCTC 19127</strain>
    </source>
</reference>
<dbReference type="InterPro" id="IPR036388">
    <property type="entry name" value="WH-like_DNA-bd_sf"/>
</dbReference>
<dbReference type="Pfam" id="PF07702">
    <property type="entry name" value="UTRA"/>
    <property type="match status" value="1"/>
</dbReference>
<dbReference type="SUPFAM" id="SSF46785">
    <property type="entry name" value="Winged helix' DNA-binding domain"/>
    <property type="match status" value="1"/>
</dbReference>
<dbReference type="PANTHER" id="PTHR44846:SF1">
    <property type="entry name" value="MANNOSYL-D-GLYCERATE TRANSPORT_METABOLISM SYSTEM REPRESSOR MNGR-RELATED"/>
    <property type="match status" value="1"/>
</dbReference>
<dbReference type="Gene3D" id="1.10.10.10">
    <property type="entry name" value="Winged helix-like DNA-binding domain superfamily/Winged helix DNA-binding domain"/>
    <property type="match status" value="1"/>
</dbReference>
<evidence type="ECO:0000256" key="2">
    <source>
        <dbReference type="ARBA" id="ARBA00023125"/>
    </source>
</evidence>
<dbReference type="GO" id="GO:0003700">
    <property type="term" value="F:DNA-binding transcription factor activity"/>
    <property type="evidence" value="ECO:0007669"/>
    <property type="project" value="InterPro"/>
</dbReference>
<dbReference type="SMART" id="SM00345">
    <property type="entry name" value="HTH_GNTR"/>
    <property type="match status" value="1"/>
</dbReference>
<gene>
    <name evidence="5" type="ORF">JL107_06850</name>
</gene>
<feature type="domain" description="HTH gntR-type" evidence="4">
    <location>
        <begin position="25"/>
        <end position="93"/>
    </location>
</feature>
<name>A0A939BZY5_9ACTN</name>
<dbReference type="SMART" id="SM00866">
    <property type="entry name" value="UTRA"/>
    <property type="match status" value="1"/>
</dbReference>
<evidence type="ECO:0000313" key="6">
    <source>
        <dbReference type="Proteomes" id="UP000663801"/>
    </source>
</evidence>
<evidence type="ECO:0000256" key="3">
    <source>
        <dbReference type="ARBA" id="ARBA00023163"/>
    </source>
</evidence>